<dbReference type="Gene3D" id="3.40.50.300">
    <property type="entry name" value="P-loop containing nucleotide triphosphate hydrolases"/>
    <property type="match status" value="1"/>
</dbReference>
<dbReference type="AlphaFoldDB" id="A0A4R6BWY7"/>
<comment type="caution">
    <text evidence="4">The sequence shown here is derived from an EMBL/GenBank/DDBJ whole genome shotgun (WGS) entry which is preliminary data.</text>
</comment>
<keyword evidence="5" id="KW-1185">Reference proteome</keyword>
<dbReference type="SUPFAM" id="SSF52540">
    <property type="entry name" value="P-loop containing nucleoside triphosphate hydrolases"/>
    <property type="match status" value="1"/>
</dbReference>
<gene>
    <name evidence="4" type="ORF">ERX29_02075</name>
</gene>
<dbReference type="Proteomes" id="UP000294802">
    <property type="component" value="Unassembled WGS sequence"/>
</dbReference>
<dbReference type="NCBIfam" id="TIGR00231">
    <property type="entry name" value="small_GTP"/>
    <property type="match status" value="1"/>
</dbReference>
<sequence length="348" mass="39834">MEIHPLVTSYQRFVANRSDHKIGVIGQPDAGKSSLINALVKNAGAHTSVHTDATLETKDYSFNTYGTLVDFPGVGTEEVTAAHYKKLIQQSGINDFVYVFESKIKEADIELFKYLAKNEKHIIFAYNKTDALVDITNQDSVDDLKRDKDTELKVTLKPYIKNPLSYFFISTLTNEGIELIKQEIAELFERQQQDYNEKYKTEEMLESFLNYKTNSLLPKLFTPSFKEIVMKKNYQSLERTILNHFKLQEDDIMIHNKEWPTIQNHMDKFDNEETKEKVSTLKEIAKIAQLLRTAFKLKTLNPVTTGIGALLESGAVNAFPMLQGLTNYISEIKDIARNIIKSSQEEAE</sequence>
<protein>
    <submittedName>
        <fullName evidence="4">GTP-binding protein</fullName>
    </submittedName>
</protein>
<dbReference type="PANTHER" id="PTHR42714">
    <property type="entry name" value="TRNA MODIFICATION GTPASE GTPBP3"/>
    <property type="match status" value="1"/>
</dbReference>
<evidence type="ECO:0000259" key="3">
    <source>
        <dbReference type="Pfam" id="PF01926"/>
    </source>
</evidence>
<organism evidence="4 5">
    <name type="scientific">Macrococcus lamae</name>
    <dbReference type="NCBI Taxonomy" id="198484"/>
    <lineage>
        <taxon>Bacteria</taxon>
        <taxon>Bacillati</taxon>
        <taxon>Bacillota</taxon>
        <taxon>Bacilli</taxon>
        <taxon>Bacillales</taxon>
        <taxon>Staphylococcaceae</taxon>
        <taxon>Macrococcus</taxon>
    </lineage>
</organism>
<dbReference type="InterPro" id="IPR027417">
    <property type="entry name" value="P-loop_NTPase"/>
</dbReference>
<proteinExistence type="predicted"/>
<reference evidence="4 5" key="1">
    <citation type="submission" date="2019-01" db="EMBL/GenBank/DDBJ databases">
        <title>Draft genome sequences of the type strains of six Macrococcus species.</title>
        <authorList>
            <person name="Mazhar S."/>
            <person name="Altermann E."/>
            <person name="Hill C."/>
            <person name="Mcauliffe O."/>
        </authorList>
    </citation>
    <scope>NUCLEOTIDE SEQUENCE [LARGE SCALE GENOMIC DNA]</scope>
    <source>
        <strain evidence="4 5">CCM4815</strain>
    </source>
</reference>
<dbReference type="GO" id="GO:0030488">
    <property type="term" value="P:tRNA methylation"/>
    <property type="evidence" value="ECO:0007669"/>
    <property type="project" value="TreeGrafter"/>
</dbReference>
<dbReference type="OrthoDB" id="2416674at2"/>
<evidence type="ECO:0000256" key="2">
    <source>
        <dbReference type="ARBA" id="ARBA00023134"/>
    </source>
</evidence>
<accession>A0A4R6BWY7</accession>
<dbReference type="Pfam" id="PF01926">
    <property type="entry name" value="MMR_HSR1"/>
    <property type="match status" value="1"/>
</dbReference>
<dbReference type="InterPro" id="IPR005225">
    <property type="entry name" value="Small_GTP-bd"/>
</dbReference>
<dbReference type="CDD" id="cd00882">
    <property type="entry name" value="Ras_like_GTPase"/>
    <property type="match status" value="1"/>
</dbReference>
<dbReference type="InterPro" id="IPR006073">
    <property type="entry name" value="GTP-bd"/>
</dbReference>
<dbReference type="PANTHER" id="PTHR42714:SF2">
    <property type="entry name" value="TRNA MODIFICATION GTPASE GTPBP3, MITOCHONDRIAL"/>
    <property type="match status" value="1"/>
</dbReference>
<dbReference type="GO" id="GO:0005525">
    <property type="term" value="F:GTP binding"/>
    <property type="evidence" value="ECO:0007669"/>
    <property type="project" value="UniProtKB-KW"/>
</dbReference>
<dbReference type="RefSeq" id="WP_133443027.1">
    <property type="nucleotide sequence ID" value="NZ_SCWB01000002.1"/>
</dbReference>
<dbReference type="EMBL" id="SCWB01000002">
    <property type="protein sequence ID" value="TDM12812.1"/>
    <property type="molecule type" value="Genomic_DNA"/>
</dbReference>
<keyword evidence="2" id="KW-0342">GTP-binding</keyword>
<evidence type="ECO:0000313" key="5">
    <source>
        <dbReference type="Proteomes" id="UP000294802"/>
    </source>
</evidence>
<dbReference type="GO" id="GO:0005829">
    <property type="term" value="C:cytosol"/>
    <property type="evidence" value="ECO:0007669"/>
    <property type="project" value="TreeGrafter"/>
</dbReference>
<keyword evidence="1" id="KW-0547">Nucleotide-binding</keyword>
<name>A0A4R6BWY7_9STAP</name>
<evidence type="ECO:0000313" key="4">
    <source>
        <dbReference type="EMBL" id="TDM12812.1"/>
    </source>
</evidence>
<dbReference type="GO" id="GO:0002098">
    <property type="term" value="P:tRNA wobble uridine modification"/>
    <property type="evidence" value="ECO:0007669"/>
    <property type="project" value="TreeGrafter"/>
</dbReference>
<evidence type="ECO:0000256" key="1">
    <source>
        <dbReference type="ARBA" id="ARBA00022741"/>
    </source>
</evidence>
<feature type="domain" description="G" evidence="3">
    <location>
        <begin position="21"/>
        <end position="128"/>
    </location>
</feature>